<feature type="compositionally biased region" description="Low complexity" evidence="1">
    <location>
        <begin position="116"/>
        <end position="129"/>
    </location>
</feature>
<organism evidence="3">
    <name type="scientific">Rhizochromulina marina</name>
    <dbReference type="NCBI Taxonomy" id="1034831"/>
    <lineage>
        <taxon>Eukaryota</taxon>
        <taxon>Sar</taxon>
        <taxon>Stramenopiles</taxon>
        <taxon>Ochrophyta</taxon>
        <taxon>Dictyochophyceae</taxon>
        <taxon>Rhizochromulinales</taxon>
        <taxon>Rhizochromulina</taxon>
    </lineage>
</organism>
<dbReference type="AlphaFoldDB" id="A0A6U0YLK0"/>
<protein>
    <submittedName>
        <fullName evidence="3">Uncharacterized protein</fullName>
    </submittedName>
</protein>
<sequence length="143" mass="15922">MPRNMPSLPVILLLEHVDRQNLIVCSSVLVHRSLLEAEAAHSLQSFGFGDMQYGQDYDLWRRCLALSSRDVDGFRVGASIVKEALVVYDTKGSDRSSVRKEVGALSLPVWPSHLQPPALTTPASSTPSTRRGFSDLRNTFRRL</sequence>
<accession>A0A6U0YLK0</accession>
<evidence type="ECO:0000313" key="3">
    <source>
        <dbReference type="EMBL" id="CAD9675761.1"/>
    </source>
</evidence>
<name>A0A6U0YLK0_9STRA</name>
<gene>
    <name evidence="2" type="ORF">RMAR1173_LOCUS6182</name>
    <name evidence="3" type="ORF">RMAR1173_LOCUS6183</name>
</gene>
<dbReference type="EMBL" id="HBHJ01009545">
    <property type="protein sequence ID" value="CAD9675759.1"/>
    <property type="molecule type" value="Transcribed_RNA"/>
</dbReference>
<feature type="region of interest" description="Disordered" evidence="1">
    <location>
        <begin position="116"/>
        <end position="143"/>
    </location>
</feature>
<proteinExistence type="predicted"/>
<dbReference type="EMBL" id="HBHJ01009546">
    <property type="protein sequence ID" value="CAD9675761.1"/>
    <property type="molecule type" value="Transcribed_RNA"/>
</dbReference>
<reference evidence="3" key="1">
    <citation type="submission" date="2021-01" db="EMBL/GenBank/DDBJ databases">
        <authorList>
            <person name="Corre E."/>
            <person name="Pelletier E."/>
            <person name="Niang G."/>
            <person name="Scheremetjew M."/>
            <person name="Finn R."/>
            <person name="Kale V."/>
            <person name="Holt S."/>
            <person name="Cochrane G."/>
            <person name="Meng A."/>
            <person name="Brown T."/>
            <person name="Cohen L."/>
        </authorList>
    </citation>
    <scope>NUCLEOTIDE SEQUENCE</scope>
    <source>
        <strain evidence="3">CCMP1243</strain>
    </source>
</reference>
<evidence type="ECO:0000256" key="1">
    <source>
        <dbReference type="SAM" id="MobiDB-lite"/>
    </source>
</evidence>
<evidence type="ECO:0000313" key="2">
    <source>
        <dbReference type="EMBL" id="CAD9675759.1"/>
    </source>
</evidence>